<dbReference type="OrthoDB" id="799516at2"/>
<feature type="transmembrane region" description="Helical" evidence="1">
    <location>
        <begin position="31"/>
        <end position="51"/>
    </location>
</feature>
<dbReference type="AlphaFoldDB" id="A0A5B8UUX3"/>
<protein>
    <submittedName>
        <fullName evidence="2">Uncharacterized protein</fullName>
    </submittedName>
</protein>
<keyword evidence="3" id="KW-1185">Reference proteome</keyword>
<reference evidence="2 3" key="1">
    <citation type="journal article" date="2017" name="Curr. Microbiol.">
        <title>Mucilaginibacter ginsenosidivorans sp. nov., Isolated from Soil of Ginseng Field.</title>
        <authorList>
            <person name="Kim M.M."/>
            <person name="Siddiqi M.Z."/>
            <person name="Im W.T."/>
        </authorList>
    </citation>
    <scope>NUCLEOTIDE SEQUENCE [LARGE SCALE GENOMIC DNA]</scope>
    <source>
        <strain evidence="2 3">Gsoil 3017</strain>
    </source>
</reference>
<evidence type="ECO:0000256" key="1">
    <source>
        <dbReference type="SAM" id="Phobius"/>
    </source>
</evidence>
<dbReference type="RefSeq" id="WP_147031431.1">
    <property type="nucleotide sequence ID" value="NZ_CP042436.1"/>
</dbReference>
<dbReference type="Proteomes" id="UP000321479">
    <property type="component" value="Chromosome"/>
</dbReference>
<keyword evidence="1" id="KW-1133">Transmembrane helix</keyword>
<dbReference type="EMBL" id="CP042436">
    <property type="protein sequence ID" value="QEC62854.1"/>
    <property type="molecule type" value="Genomic_DNA"/>
</dbReference>
<feature type="transmembrane region" description="Helical" evidence="1">
    <location>
        <begin position="6"/>
        <end position="24"/>
    </location>
</feature>
<sequence length="75" mass="8379">MSVPSIIFFSVFVLPLVAFLIWLMRQDKRKGITGIIVVVVLVVAGIVYTYLTREQANKQKMEQSGTAVPHVDSTK</sequence>
<accession>A0A5B8UUX3</accession>
<name>A0A5B8UUX3_9SPHI</name>
<keyword evidence="1" id="KW-0812">Transmembrane</keyword>
<evidence type="ECO:0000313" key="3">
    <source>
        <dbReference type="Proteomes" id="UP000321479"/>
    </source>
</evidence>
<organism evidence="2 3">
    <name type="scientific">Mucilaginibacter ginsenosidivorans</name>
    <dbReference type="NCBI Taxonomy" id="398053"/>
    <lineage>
        <taxon>Bacteria</taxon>
        <taxon>Pseudomonadati</taxon>
        <taxon>Bacteroidota</taxon>
        <taxon>Sphingobacteriia</taxon>
        <taxon>Sphingobacteriales</taxon>
        <taxon>Sphingobacteriaceae</taxon>
        <taxon>Mucilaginibacter</taxon>
    </lineage>
</organism>
<evidence type="ECO:0000313" key="2">
    <source>
        <dbReference type="EMBL" id="QEC62854.1"/>
    </source>
</evidence>
<keyword evidence="1" id="KW-0472">Membrane</keyword>
<gene>
    <name evidence="2" type="ORF">FRZ54_09780</name>
</gene>
<dbReference type="KEGG" id="mgin:FRZ54_09780"/>
<proteinExistence type="predicted"/>